<dbReference type="RefSeq" id="WP_021841068.1">
    <property type="nucleotide sequence ID" value="NZ_CACRUX010000097.1"/>
</dbReference>
<dbReference type="AlphaFoldDB" id="A0A6N3F7Y2"/>
<evidence type="ECO:0000313" key="1">
    <source>
        <dbReference type="EMBL" id="VYU48122.1"/>
    </source>
</evidence>
<dbReference type="Pfam" id="PF02565">
    <property type="entry name" value="RecO_C"/>
    <property type="match status" value="1"/>
</dbReference>
<accession>A0A6N3F7Y2</accession>
<sequence length="238" mass="27274">MKGQNTINCDAVVLYRRKRKTYSVVTFLTKQRGILHCSIPQRRWQTLKNAGYLQPFSQVYITLLPNGEYYDLQQLDGRYLVRSIETDLDSICYAAFAGEFISTAFAAEERDINLYTLVVRFSELIRTKPVPLAVILLGWQLLSLAGFVPSAKAYQQADGVARFVKEFTDTTGFTLSRTAQDAIGQILLYDWQDTTSVQLPRTLWRELERALFAYTTIQLGQELSSLRFLHEMKAKAFD</sequence>
<organism evidence="1">
    <name type="scientific">Veillonella ratti</name>
    <dbReference type="NCBI Taxonomy" id="103892"/>
    <lineage>
        <taxon>Bacteria</taxon>
        <taxon>Bacillati</taxon>
        <taxon>Bacillota</taxon>
        <taxon>Negativicutes</taxon>
        <taxon>Veillonellales</taxon>
        <taxon>Veillonellaceae</taxon>
        <taxon>Veillonella</taxon>
    </lineage>
</organism>
<dbReference type="GO" id="GO:0006310">
    <property type="term" value="P:DNA recombination"/>
    <property type="evidence" value="ECO:0007669"/>
    <property type="project" value="InterPro"/>
</dbReference>
<dbReference type="SUPFAM" id="SSF57863">
    <property type="entry name" value="ArfGap/RecO-like zinc finger"/>
    <property type="match status" value="1"/>
</dbReference>
<dbReference type="PANTHER" id="PTHR33991">
    <property type="entry name" value="DNA REPAIR PROTEIN RECO"/>
    <property type="match status" value="1"/>
</dbReference>
<dbReference type="EMBL" id="CACRUX010000097">
    <property type="protein sequence ID" value="VYU48122.1"/>
    <property type="molecule type" value="Genomic_DNA"/>
</dbReference>
<reference evidence="1" key="1">
    <citation type="submission" date="2019-11" db="EMBL/GenBank/DDBJ databases">
        <authorList>
            <person name="Feng L."/>
        </authorList>
    </citation>
    <scope>NUCLEOTIDE SEQUENCE</scope>
    <source>
        <strain evidence="1">VrattiLFYP33</strain>
    </source>
</reference>
<dbReference type="PANTHER" id="PTHR33991:SF1">
    <property type="entry name" value="DNA REPAIR PROTEIN RECO"/>
    <property type="match status" value="1"/>
</dbReference>
<proteinExistence type="predicted"/>
<protein>
    <submittedName>
        <fullName evidence="1">DNA repair protein RecO</fullName>
    </submittedName>
</protein>
<dbReference type="GO" id="GO:0006302">
    <property type="term" value="P:double-strand break repair"/>
    <property type="evidence" value="ECO:0007669"/>
    <property type="project" value="TreeGrafter"/>
</dbReference>
<name>A0A6N3F7Y2_9FIRM</name>
<dbReference type="InterPro" id="IPR003717">
    <property type="entry name" value="RecO"/>
</dbReference>
<dbReference type="GO" id="GO:0043590">
    <property type="term" value="C:bacterial nucleoid"/>
    <property type="evidence" value="ECO:0007669"/>
    <property type="project" value="TreeGrafter"/>
</dbReference>
<dbReference type="InterPro" id="IPR037278">
    <property type="entry name" value="ARFGAP/RecO"/>
</dbReference>
<gene>
    <name evidence="1" type="ORF">VRLFYP33_02201</name>
</gene>